<proteinExistence type="predicted"/>
<reference evidence="4 5" key="1">
    <citation type="journal article" date="2019" name="Emerg. Microbes Infect.">
        <title>Comprehensive subspecies identification of 175 nontuberculous mycobacteria species based on 7547 genomic profiles.</title>
        <authorList>
            <person name="Matsumoto Y."/>
            <person name="Kinjo T."/>
            <person name="Motooka D."/>
            <person name="Nabeya D."/>
            <person name="Jung N."/>
            <person name="Uechi K."/>
            <person name="Horii T."/>
            <person name="Iida T."/>
            <person name="Fujita J."/>
            <person name="Nakamura S."/>
        </authorList>
    </citation>
    <scope>NUCLEOTIDE SEQUENCE [LARGE SCALE GENOMIC DNA]</scope>
    <source>
        <strain evidence="4 5">JCM 12688</strain>
    </source>
</reference>
<dbReference type="Proteomes" id="UP000466187">
    <property type="component" value="Chromosome"/>
</dbReference>
<name>A0A7I7WPR5_MYCGU</name>
<dbReference type="Gene3D" id="3.60.40.10">
    <property type="entry name" value="PPM-type phosphatase domain"/>
    <property type="match status" value="1"/>
</dbReference>
<organism evidence="4 5">
    <name type="scientific">Mycolicibacterium gadium</name>
    <name type="common">Mycobacterium gadium</name>
    <dbReference type="NCBI Taxonomy" id="1794"/>
    <lineage>
        <taxon>Bacteria</taxon>
        <taxon>Bacillati</taxon>
        <taxon>Actinomycetota</taxon>
        <taxon>Actinomycetes</taxon>
        <taxon>Mycobacteriales</taxon>
        <taxon>Mycobacteriaceae</taxon>
        <taxon>Mycolicibacterium</taxon>
    </lineage>
</organism>
<dbReference type="KEGG" id="mgad:MGAD_33770"/>
<evidence type="ECO:0008006" key="6">
    <source>
        <dbReference type="Google" id="ProtNLM"/>
    </source>
</evidence>
<keyword evidence="1" id="KW-0378">Hydrolase</keyword>
<dbReference type="AlphaFoldDB" id="A0A7I7WPR5"/>
<dbReference type="EMBL" id="AP022608">
    <property type="protein sequence ID" value="BBZ19042.1"/>
    <property type="molecule type" value="Genomic_DNA"/>
</dbReference>
<feature type="domain" description="PPM-type phosphatase" evidence="3">
    <location>
        <begin position="202"/>
        <end position="418"/>
    </location>
</feature>
<feature type="domain" description="GAF" evidence="2">
    <location>
        <begin position="12"/>
        <end position="181"/>
    </location>
</feature>
<dbReference type="InterPro" id="IPR052016">
    <property type="entry name" value="Bact_Sigma-Reg"/>
</dbReference>
<dbReference type="InterPro" id="IPR003018">
    <property type="entry name" value="GAF"/>
</dbReference>
<dbReference type="InterPro" id="IPR029016">
    <property type="entry name" value="GAF-like_dom_sf"/>
</dbReference>
<evidence type="ECO:0000313" key="4">
    <source>
        <dbReference type="EMBL" id="BBZ19042.1"/>
    </source>
</evidence>
<sequence length="420" mass="44693">MAAEIDQFALADARTQLSEEVLSLTGSLDMRRTALRLISMFRPRLADWAVLVISDSVSGGLMLFGGSDGGSGTVVERDSVVGPGLDRVLRTGRTELCVAADSTDELSNMVTHRALVAEAAELRPVTLLGLGLTARGTTLGALVIARGFGGSFDDDEIAFAEQIAARAALALASARMYEERSLIASELQHSVRPRKLPEIPGVRIAASYRPAAEHLDIGGDFYDVYGTGDDWLISLGDVSGKGVEAAVLTDRARQSIRTAAHFDRSPTVVLGALNSVFYEADYDRFVTLVCARMRSAPDGSDAEIELAVAGHQAPIVLRANGRVQKIDVSGMAIGPTPDARYQAAAVRLDRGDAMLMFSDGLDEAEGEDGFYGVERLEAFLPPYAGASPEVICDAVEQSVVEYLDGRNHDDIALLAITCGT</sequence>
<dbReference type="SUPFAM" id="SSF55781">
    <property type="entry name" value="GAF domain-like"/>
    <property type="match status" value="1"/>
</dbReference>
<dbReference type="RefSeq" id="WP_163687758.1">
    <property type="nucleotide sequence ID" value="NZ_AP022608.1"/>
</dbReference>
<dbReference type="InterPro" id="IPR001932">
    <property type="entry name" value="PPM-type_phosphatase-like_dom"/>
</dbReference>
<dbReference type="Pfam" id="PF01590">
    <property type="entry name" value="GAF"/>
    <property type="match status" value="1"/>
</dbReference>
<dbReference type="Pfam" id="PF07228">
    <property type="entry name" value="SpoIIE"/>
    <property type="match status" value="1"/>
</dbReference>
<dbReference type="SMART" id="SM00065">
    <property type="entry name" value="GAF"/>
    <property type="match status" value="1"/>
</dbReference>
<dbReference type="InterPro" id="IPR036457">
    <property type="entry name" value="PPM-type-like_dom_sf"/>
</dbReference>
<dbReference type="PANTHER" id="PTHR43156">
    <property type="entry name" value="STAGE II SPORULATION PROTEIN E-RELATED"/>
    <property type="match status" value="1"/>
</dbReference>
<dbReference type="GO" id="GO:0016791">
    <property type="term" value="F:phosphatase activity"/>
    <property type="evidence" value="ECO:0007669"/>
    <property type="project" value="TreeGrafter"/>
</dbReference>
<evidence type="ECO:0000313" key="5">
    <source>
        <dbReference type="Proteomes" id="UP000466187"/>
    </source>
</evidence>
<dbReference type="SMART" id="SM00331">
    <property type="entry name" value="PP2C_SIG"/>
    <property type="match status" value="1"/>
</dbReference>
<dbReference type="PANTHER" id="PTHR43156:SF2">
    <property type="entry name" value="STAGE II SPORULATION PROTEIN E"/>
    <property type="match status" value="1"/>
</dbReference>
<accession>A0A7I7WPR5</accession>
<evidence type="ECO:0000259" key="2">
    <source>
        <dbReference type="SMART" id="SM00065"/>
    </source>
</evidence>
<evidence type="ECO:0000256" key="1">
    <source>
        <dbReference type="ARBA" id="ARBA00022801"/>
    </source>
</evidence>
<gene>
    <name evidence="4" type="ORF">MGAD_33770</name>
</gene>
<protein>
    <recommendedName>
        <fullName evidence="6">Serine/threonine protein phosphatase</fullName>
    </recommendedName>
</protein>
<evidence type="ECO:0000259" key="3">
    <source>
        <dbReference type="SMART" id="SM00331"/>
    </source>
</evidence>
<dbReference type="Gene3D" id="3.30.450.40">
    <property type="match status" value="1"/>
</dbReference>
<dbReference type="SUPFAM" id="SSF81606">
    <property type="entry name" value="PP2C-like"/>
    <property type="match status" value="1"/>
</dbReference>